<dbReference type="GO" id="GO:0006351">
    <property type="term" value="P:DNA-templated transcription"/>
    <property type="evidence" value="ECO:0007669"/>
    <property type="project" value="InterPro"/>
</dbReference>
<dbReference type="Pfam" id="PF04082">
    <property type="entry name" value="Fungal_trans"/>
    <property type="match status" value="1"/>
</dbReference>
<dbReference type="GO" id="GO:0008270">
    <property type="term" value="F:zinc ion binding"/>
    <property type="evidence" value="ECO:0007669"/>
    <property type="project" value="InterPro"/>
</dbReference>
<evidence type="ECO:0000313" key="3">
    <source>
        <dbReference type="EMBL" id="PVZ97653.1"/>
    </source>
</evidence>
<organism evidence="3 4">
    <name type="scientific">Smittium angustum</name>
    <dbReference type="NCBI Taxonomy" id="133377"/>
    <lineage>
        <taxon>Eukaryota</taxon>
        <taxon>Fungi</taxon>
        <taxon>Fungi incertae sedis</taxon>
        <taxon>Zoopagomycota</taxon>
        <taxon>Kickxellomycotina</taxon>
        <taxon>Harpellomycetes</taxon>
        <taxon>Harpellales</taxon>
        <taxon>Legeriomycetaceae</taxon>
        <taxon>Smittium</taxon>
    </lineage>
</organism>
<feature type="non-terminal residue" evidence="3">
    <location>
        <position position="166"/>
    </location>
</feature>
<dbReference type="AlphaFoldDB" id="A0A2U1IXZ5"/>
<proteinExistence type="predicted"/>
<dbReference type="EMBL" id="MBFU01000765">
    <property type="protein sequence ID" value="PVZ97653.1"/>
    <property type="molecule type" value="Genomic_DNA"/>
</dbReference>
<dbReference type="GO" id="GO:0003677">
    <property type="term" value="F:DNA binding"/>
    <property type="evidence" value="ECO:0007669"/>
    <property type="project" value="InterPro"/>
</dbReference>
<feature type="domain" description="Xylanolytic transcriptional activator regulatory" evidence="2">
    <location>
        <begin position="26"/>
        <end position="165"/>
    </location>
</feature>
<keyword evidence="4" id="KW-1185">Reference proteome</keyword>
<name>A0A2U1IXZ5_SMIAN</name>
<accession>A0A2U1IXZ5</accession>
<evidence type="ECO:0000313" key="4">
    <source>
        <dbReference type="Proteomes" id="UP000245591"/>
    </source>
</evidence>
<sequence length="166" mass="19517">MNNGANLESLTDDQLFKMVVRLPISFPIVVTPMRLPEFYYKMKKNLYPDYLYYALIALGNAASKRARTIEEKEKDNTLIQKSVNLLKLKTDIRDPYYLWACVIILNYFSTVVNTSAYETISLLASMSVKISKVYQLDLSKVTKLKYSEEELEFRRRVFWCFYASER</sequence>
<evidence type="ECO:0000256" key="1">
    <source>
        <dbReference type="ARBA" id="ARBA00023242"/>
    </source>
</evidence>
<comment type="caution">
    <text evidence="3">The sequence shown here is derived from an EMBL/GenBank/DDBJ whole genome shotgun (WGS) entry which is preliminary data.</text>
</comment>
<dbReference type="InterPro" id="IPR007219">
    <property type="entry name" value="XnlR_reg_dom"/>
</dbReference>
<dbReference type="Proteomes" id="UP000245591">
    <property type="component" value="Unassembled WGS sequence"/>
</dbReference>
<protein>
    <recommendedName>
        <fullName evidence="2">Xylanolytic transcriptional activator regulatory domain-containing protein</fullName>
    </recommendedName>
</protein>
<keyword evidence="1" id="KW-0539">Nucleus</keyword>
<gene>
    <name evidence="3" type="ORF">BB558_006386</name>
</gene>
<evidence type="ECO:0000259" key="2">
    <source>
        <dbReference type="Pfam" id="PF04082"/>
    </source>
</evidence>
<reference evidence="3 4" key="1">
    <citation type="journal article" date="2018" name="MBio">
        <title>Comparative Genomics Reveals the Core Gene Toolbox for the Fungus-Insect Symbiosis.</title>
        <authorList>
            <person name="Wang Y."/>
            <person name="Stata M."/>
            <person name="Wang W."/>
            <person name="Stajich J.E."/>
            <person name="White M.M."/>
            <person name="Moncalvo J.M."/>
        </authorList>
    </citation>
    <scope>NUCLEOTIDE SEQUENCE [LARGE SCALE GENOMIC DNA]</scope>
    <source>
        <strain evidence="3 4">AUS-126-30</strain>
    </source>
</reference>